<reference evidence="2" key="1">
    <citation type="submission" date="2015-06" db="UniProtKB">
        <authorList>
            <consortium name="EnsemblPlants"/>
        </authorList>
    </citation>
    <scope>IDENTIFICATION</scope>
</reference>
<dbReference type="EnsemblPlants" id="EMT10279">
    <property type="protein sequence ID" value="EMT10279"/>
    <property type="gene ID" value="F775_03942"/>
</dbReference>
<dbReference type="Gene3D" id="3.80.10.10">
    <property type="entry name" value="Ribonuclease Inhibitor"/>
    <property type="match status" value="1"/>
</dbReference>
<dbReference type="InterPro" id="IPR053781">
    <property type="entry name" value="F-box_AtFBL13-like"/>
</dbReference>
<dbReference type="CDD" id="cd22160">
    <property type="entry name" value="F-box_AtFBL13-like"/>
    <property type="match status" value="1"/>
</dbReference>
<dbReference type="SUPFAM" id="SSF81383">
    <property type="entry name" value="F-box domain"/>
    <property type="match status" value="1"/>
</dbReference>
<feature type="compositionally biased region" description="Polar residues" evidence="1">
    <location>
        <begin position="10"/>
        <end position="20"/>
    </location>
</feature>
<dbReference type="Gene3D" id="1.20.1280.50">
    <property type="match status" value="1"/>
</dbReference>
<dbReference type="AlphaFoldDB" id="M8BU29"/>
<dbReference type="PANTHER" id="PTHR34223:SF26">
    <property type="entry name" value="OS02G0188900 PROTEIN"/>
    <property type="match status" value="1"/>
</dbReference>
<dbReference type="PROSITE" id="PS50181">
    <property type="entry name" value="FBOX"/>
    <property type="match status" value="1"/>
</dbReference>
<feature type="region of interest" description="Disordered" evidence="1">
    <location>
        <begin position="144"/>
        <end position="185"/>
    </location>
</feature>
<dbReference type="InterPro" id="IPR001810">
    <property type="entry name" value="F-box_dom"/>
</dbReference>
<dbReference type="SUPFAM" id="SSF52047">
    <property type="entry name" value="RNI-like"/>
    <property type="match status" value="1"/>
</dbReference>
<name>M8BU29_AEGTA</name>
<organism evidence="2">
    <name type="scientific">Aegilops tauschii</name>
    <name type="common">Tausch's goatgrass</name>
    <name type="synonym">Aegilops squarrosa</name>
    <dbReference type="NCBI Taxonomy" id="37682"/>
    <lineage>
        <taxon>Eukaryota</taxon>
        <taxon>Viridiplantae</taxon>
        <taxon>Streptophyta</taxon>
        <taxon>Embryophyta</taxon>
        <taxon>Tracheophyta</taxon>
        <taxon>Spermatophyta</taxon>
        <taxon>Magnoliopsida</taxon>
        <taxon>Liliopsida</taxon>
        <taxon>Poales</taxon>
        <taxon>Poaceae</taxon>
        <taxon>BOP clade</taxon>
        <taxon>Pooideae</taxon>
        <taxon>Triticodae</taxon>
        <taxon>Triticeae</taxon>
        <taxon>Triticinae</taxon>
        <taxon>Aegilops</taxon>
    </lineage>
</organism>
<dbReference type="ExpressionAtlas" id="M8BU29">
    <property type="expression patterns" value="baseline"/>
</dbReference>
<dbReference type="InterPro" id="IPR032675">
    <property type="entry name" value="LRR_dom_sf"/>
</dbReference>
<dbReference type="InterPro" id="IPR053197">
    <property type="entry name" value="F-box_SCFL_complex_component"/>
</dbReference>
<proteinExistence type="predicted"/>
<evidence type="ECO:0000313" key="2">
    <source>
        <dbReference type="EnsemblPlants" id="EMT10279"/>
    </source>
</evidence>
<accession>M8BU29</accession>
<evidence type="ECO:0000256" key="1">
    <source>
        <dbReference type="SAM" id="MobiDB-lite"/>
    </source>
</evidence>
<feature type="compositionally biased region" description="Basic residues" evidence="1">
    <location>
        <begin position="152"/>
        <end position="161"/>
    </location>
</feature>
<dbReference type="Pfam" id="PF00646">
    <property type="entry name" value="F-box"/>
    <property type="match status" value="1"/>
</dbReference>
<feature type="region of interest" description="Disordered" evidence="1">
    <location>
        <begin position="1"/>
        <end position="21"/>
    </location>
</feature>
<sequence>MASDALDTRSLCSASPSSARGWTPGELELCAVRRQLLQVPLPQCGLRSPIPLCTTPDPEKGGPLPFPLGPGSPGQRWVLVAPASVRMRNPESEAKAARRERQWAEAEAGSSCQRARFVTVEPEEQLLCEALRLEIKASEHLAREKETTKAKAAPHAKKQPPAHHLFDETPLSSDPMAEASGDGSMEDRISALPDELLIHVLSHLRSRKAVQTCVLARRWRYLWRSVTCIDVSFEEFEDRAAANDLEREEVFKMFVNHLLILRERVDLKEFHLQYSLVVGVGCLSAKSDEANLWIRHALQYKAQTVKIGNHSEPLQLLPSVFTSTYLKRLHITNAQLILGFFDRLRKGCPALEYLFLSTCDIEDLDIFSDTLKVLILSDAIGFSFSFEHDAQVSISAPSLISLSVKECPSGARLPILKNMSSLETASVLLSEGDITTCDADGIRQFLGGLSGVRSLDFYYGDRQLEVKNNHGWCPTFNNLTNLTLDRWCMHADLYAMIVFLQNSPNLKKLTLKLNEPRYHNEVVSAVIGELEDRSFTCEQLEIVEIICSKGNELLLLGLNQFLLEESGIRPDQMRVSHQN</sequence>
<protein>
    <submittedName>
        <fullName evidence="2">Uncharacterized protein</fullName>
    </submittedName>
</protein>
<dbReference type="PANTHER" id="PTHR34223">
    <property type="entry name" value="OS11G0201299 PROTEIN"/>
    <property type="match status" value="1"/>
</dbReference>
<dbReference type="InterPro" id="IPR036047">
    <property type="entry name" value="F-box-like_dom_sf"/>
</dbReference>